<reference evidence="1" key="1">
    <citation type="submission" date="2022-01" db="EMBL/GenBank/DDBJ databases">
        <authorList>
            <person name="Braso-Vives M."/>
        </authorList>
    </citation>
    <scope>NUCLEOTIDE SEQUENCE</scope>
</reference>
<dbReference type="EMBL" id="OV696690">
    <property type="protein sequence ID" value="CAH1266643.1"/>
    <property type="molecule type" value="Genomic_DNA"/>
</dbReference>
<organism evidence="1 2">
    <name type="scientific">Branchiostoma lanceolatum</name>
    <name type="common">Common lancelet</name>
    <name type="synonym">Amphioxus lanceolatum</name>
    <dbReference type="NCBI Taxonomy" id="7740"/>
    <lineage>
        <taxon>Eukaryota</taxon>
        <taxon>Metazoa</taxon>
        <taxon>Chordata</taxon>
        <taxon>Cephalochordata</taxon>
        <taxon>Leptocardii</taxon>
        <taxon>Amphioxiformes</taxon>
        <taxon>Branchiostomatidae</taxon>
        <taxon>Branchiostoma</taxon>
    </lineage>
</organism>
<evidence type="ECO:0000313" key="2">
    <source>
        <dbReference type="Proteomes" id="UP000838412"/>
    </source>
</evidence>
<accession>A0A8K0EXX0</accession>
<proteinExistence type="predicted"/>
<dbReference type="AlphaFoldDB" id="A0A8K0EXX0"/>
<sequence length="111" mass="12127">MATEDDSVTTGPPTLEEVVKAIGKLKPGRAAGADDITPELLLHGDPTVAGQLRQLFTVIWSNEVDPEDWMLGVILPFWKKGPKDVCSNYRGITLQAEKGAERLYTRPLHSG</sequence>
<evidence type="ECO:0000313" key="1">
    <source>
        <dbReference type="EMBL" id="CAH1266643.1"/>
    </source>
</evidence>
<dbReference type="Proteomes" id="UP000838412">
    <property type="component" value="Chromosome 5"/>
</dbReference>
<name>A0A8K0EXX0_BRALA</name>
<gene>
    <name evidence="1" type="primary">Hypp3469</name>
    <name evidence="1" type="ORF">BLAG_LOCUS20194</name>
</gene>
<dbReference type="OrthoDB" id="6781486at2759"/>
<protein>
    <submittedName>
        <fullName evidence="1">Hypp3469 protein</fullName>
    </submittedName>
</protein>
<keyword evidence="2" id="KW-1185">Reference proteome</keyword>